<feature type="region of interest" description="Disordered" evidence="1">
    <location>
        <begin position="76"/>
        <end position="138"/>
    </location>
</feature>
<accession>A0ABY7ET65</accession>
<keyword evidence="3" id="KW-1185">Reference proteome</keyword>
<feature type="compositionally biased region" description="Basic and acidic residues" evidence="1">
    <location>
        <begin position="104"/>
        <end position="124"/>
    </location>
</feature>
<gene>
    <name evidence="2" type="ORF">MAR_035452</name>
</gene>
<feature type="non-terminal residue" evidence="2">
    <location>
        <position position="1"/>
    </location>
</feature>
<name>A0ABY7ET65_MYAAR</name>
<evidence type="ECO:0000256" key="1">
    <source>
        <dbReference type="SAM" id="MobiDB-lite"/>
    </source>
</evidence>
<proteinExistence type="predicted"/>
<dbReference type="EMBL" id="CP111018">
    <property type="protein sequence ID" value="WAR10376.1"/>
    <property type="molecule type" value="Genomic_DNA"/>
</dbReference>
<dbReference type="Proteomes" id="UP001164746">
    <property type="component" value="Chromosome 7"/>
</dbReference>
<evidence type="ECO:0000313" key="2">
    <source>
        <dbReference type="EMBL" id="WAR10376.1"/>
    </source>
</evidence>
<reference evidence="2" key="1">
    <citation type="submission" date="2022-11" db="EMBL/GenBank/DDBJ databases">
        <title>Centuries of genome instability and evolution in soft-shell clam transmissible cancer (bioRxiv).</title>
        <authorList>
            <person name="Hart S.F.M."/>
            <person name="Yonemitsu M.A."/>
            <person name="Giersch R.M."/>
            <person name="Beal B.F."/>
            <person name="Arriagada G."/>
            <person name="Davis B.W."/>
            <person name="Ostrander E.A."/>
            <person name="Goff S.P."/>
            <person name="Metzger M.J."/>
        </authorList>
    </citation>
    <scope>NUCLEOTIDE SEQUENCE</scope>
    <source>
        <strain evidence="2">MELC-2E11</strain>
        <tissue evidence="2">Siphon/mantle</tissue>
    </source>
</reference>
<protein>
    <submittedName>
        <fullName evidence="2">Uncharacterized protein</fullName>
    </submittedName>
</protein>
<feature type="compositionally biased region" description="Basic and acidic residues" evidence="1">
    <location>
        <begin position="83"/>
        <end position="97"/>
    </location>
</feature>
<sequence>PFPVLVEEKTDAPSYWDTDAENSIFKIYVDKLELKIVILSAKLELQLRQIKMEIMMAVAYLSFTKLPLRLRPACKTKVKKHNKGDGKDKQGNEKGDTQVDEEGDKQGDRREIKINRETGREINRESGGYELGYGEGDT</sequence>
<feature type="compositionally biased region" description="Gly residues" evidence="1">
    <location>
        <begin position="129"/>
        <end position="138"/>
    </location>
</feature>
<organism evidence="2 3">
    <name type="scientific">Mya arenaria</name>
    <name type="common">Soft-shell clam</name>
    <dbReference type="NCBI Taxonomy" id="6604"/>
    <lineage>
        <taxon>Eukaryota</taxon>
        <taxon>Metazoa</taxon>
        <taxon>Spiralia</taxon>
        <taxon>Lophotrochozoa</taxon>
        <taxon>Mollusca</taxon>
        <taxon>Bivalvia</taxon>
        <taxon>Autobranchia</taxon>
        <taxon>Heteroconchia</taxon>
        <taxon>Euheterodonta</taxon>
        <taxon>Imparidentia</taxon>
        <taxon>Neoheterodontei</taxon>
        <taxon>Myida</taxon>
        <taxon>Myoidea</taxon>
        <taxon>Myidae</taxon>
        <taxon>Mya</taxon>
    </lineage>
</organism>
<evidence type="ECO:0000313" key="3">
    <source>
        <dbReference type="Proteomes" id="UP001164746"/>
    </source>
</evidence>